<dbReference type="InterPro" id="IPR015424">
    <property type="entry name" value="PyrdxlP-dep_Trfase"/>
</dbReference>
<sequence>MTAHPRIYLSSPHMGGEEERLVADAFSSNWIAPLGPHVDAFEAEFCAATGARHAAAVSSGTAALHLALILSGVGPGDEVVV</sequence>
<accession>A0A6J4KIJ6</accession>
<gene>
    <name evidence="2" type="ORF">AVDCRST_MAG89-877</name>
</gene>
<keyword evidence="2" id="KW-0808">Transferase</keyword>
<dbReference type="Pfam" id="PF01041">
    <property type="entry name" value="DegT_DnrJ_EryC1"/>
    <property type="match status" value="1"/>
</dbReference>
<dbReference type="InterPro" id="IPR000653">
    <property type="entry name" value="DegT/StrS_aminotransferase"/>
</dbReference>
<evidence type="ECO:0000313" key="2">
    <source>
        <dbReference type="EMBL" id="CAA9307171.1"/>
    </source>
</evidence>
<dbReference type="PANTHER" id="PTHR30244:SF34">
    <property type="entry name" value="DTDP-4-AMINO-4,6-DIDEOXYGALACTOSE TRANSAMINASE"/>
    <property type="match status" value="1"/>
</dbReference>
<dbReference type="SUPFAM" id="SSF53383">
    <property type="entry name" value="PLP-dependent transferases"/>
    <property type="match status" value="1"/>
</dbReference>
<dbReference type="PANTHER" id="PTHR30244">
    <property type="entry name" value="TRANSAMINASE"/>
    <property type="match status" value="1"/>
</dbReference>
<dbReference type="GO" id="GO:0000271">
    <property type="term" value="P:polysaccharide biosynthetic process"/>
    <property type="evidence" value="ECO:0007669"/>
    <property type="project" value="TreeGrafter"/>
</dbReference>
<dbReference type="InterPro" id="IPR015421">
    <property type="entry name" value="PyrdxlP-dep_Trfase_major"/>
</dbReference>
<dbReference type="GO" id="GO:0030170">
    <property type="term" value="F:pyridoxal phosphate binding"/>
    <property type="evidence" value="ECO:0007669"/>
    <property type="project" value="TreeGrafter"/>
</dbReference>
<reference evidence="2" key="1">
    <citation type="submission" date="2020-02" db="EMBL/GenBank/DDBJ databases">
        <authorList>
            <person name="Meier V. D."/>
        </authorList>
    </citation>
    <scope>NUCLEOTIDE SEQUENCE</scope>
    <source>
        <strain evidence="2">AVDCRST_MAG89</strain>
    </source>
</reference>
<dbReference type="AlphaFoldDB" id="A0A6J4KIJ6"/>
<name>A0A6J4KIJ6_9BACT</name>
<dbReference type="EMBL" id="CADCTV010000191">
    <property type="protein sequence ID" value="CAA9307171.1"/>
    <property type="molecule type" value="Genomic_DNA"/>
</dbReference>
<proteinExistence type="inferred from homology"/>
<protein>
    <submittedName>
        <fullName evidence="2">4-keto-6-deoxy-N-Acetyl-D-hexosaminyl-(Lipid carrier) aminotransferase</fullName>
    </submittedName>
</protein>
<comment type="similarity">
    <text evidence="1">Belongs to the DegT/DnrJ/EryC1 family.</text>
</comment>
<keyword evidence="2" id="KW-0032">Aminotransferase</keyword>
<organism evidence="2">
    <name type="scientific">uncultured Gemmatimonadota bacterium</name>
    <dbReference type="NCBI Taxonomy" id="203437"/>
    <lineage>
        <taxon>Bacteria</taxon>
        <taxon>Pseudomonadati</taxon>
        <taxon>Gemmatimonadota</taxon>
        <taxon>environmental samples</taxon>
    </lineage>
</organism>
<dbReference type="Gene3D" id="3.40.640.10">
    <property type="entry name" value="Type I PLP-dependent aspartate aminotransferase-like (Major domain)"/>
    <property type="match status" value="1"/>
</dbReference>
<dbReference type="GO" id="GO:0008483">
    <property type="term" value="F:transaminase activity"/>
    <property type="evidence" value="ECO:0007669"/>
    <property type="project" value="UniProtKB-KW"/>
</dbReference>
<evidence type="ECO:0000256" key="1">
    <source>
        <dbReference type="ARBA" id="ARBA00037999"/>
    </source>
</evidence>
<feature type="non-terminal residue" evidence="2">
    <location>
        <position position="81"/>
    </location>
</feature>